<name>A0A183HGG9_9BILA</name>
<dbReference type="EMBL" id="UZAJ01006333">
    <property type="protein sequence ID" value="VDO46998.1"/>
    <property type="molecule type" value="Genomic_DNA"/>
</dbReference>
<reference evidence="1 2" key="2">
    <citation type="submission" date="2018-11" db="EMBL/GenBank/DDBJ databases">
        <authorList>
            <consortium name="Pathogen Informatics"/>
        </authorList>
    </citation>
    <scope>NUCLEOTIDE SEQUENCE [LARGE SCALE GENOMIC DNA]</scope>
</reference>
<gene>
    <name evidence="1" type="ORF">OFLC_LOCUS6576</name>
</gene>
<organism evidence="3">
    <name type="scientific">Onchocerca flexuosa</name>
    <dbReference type="NCBI Taxonomy" id="387005"/>
    <lineage>
        <taxon>Eukaryota</taxon>
        <taxon>Metazoa</taxon>
        <taxon>Ecdysozoa</taxon>
        <taxon>Nematoda</taxon>
        <taxon>Chromadorea</taxon>
        <taxon>Rhabditida</taxon>
        <taxon>Spirurina</taxon>
        <taxon>Spiruromorpha</taxon>
        <taxon>Filarioidea</taxon>
        <taxon>Onchocercidae</taxon>
        <taxon>Onchocerca</taxon>
    </lineage>
</organism>
<sequence>MKGVNLSSSHASTTRRTKVNKAICAFRSENAEETGGSACDKKSLHDEQTVPFTTSEIGKLANRQKHMKTGNENREDEENISKLDYELSSYGDLLIKAVEPVRGQGSISVHFLNFNKWDRSTGMEYLTG</sequence>
<evidence type="ECO:0000313" key="1">
    <source>
        <dbReference type="EMBL" id="VDO46998.1"/>
    </source>
</evidence>
<evidence type="ECO:0000313" key="3">
    <source>
        <dbReference type="WBParaSite" id="OFLC_0000658001-mRNA-1"/>
    </source>
</evidence>
<keyword evidence="2" id="KW-1185">Reference proteome</keyword>
<proteinExistence type="predicted"/>
<dbReference type="AlphaFoldDB" id="A0A183HGG9"/>
<accession>A0A183HGG9</accession>
<protein>
    <submittedName>
        <fullName evidence="3">RRM domain-containing protein</fullName>
    </submittedName>
</protein>
<dbReference type="STRING" id="387005.A0A183HGG9"/>
<evidence type="ECO:0000313" key="2">
    <source>
        <dbReference type="Proteomes" id="UP000267606"/>
    </source>
</evidence>
<reference evidence="3" key="1">
    <citation type="submission" date="2016-06" db="UniProtKB">
        <authorList>
            <consortium name="WormBaseParasite"/>
        </authorList>
    </citation>
    <scope>IDENTIFICATION</scope>
</reference>
<dbReference type="Proteomes" id="UP000267606">
    <property type="component" value="Unassembled WGS sequence"/>
</dbReference>
<dbReference type="WBParaSite" id="OFLC_0000658001-mRNA-1">
    <property type="protein sequence ID" value="OFLC_0000658001-mRNA-1"/>
    <property type="gene ID" value="OFLC_0000658001"/>
</dbReference>